<evidence type="ECO:0000313" key="3">
    <source>
        <dbReference type="Proteomes" id="UP000036893"/>
    </source>
</evidence>
<reference evidence="2" key="2">
    <citation type="submission" date="2021-01" db="EMBL/GenBank/DDBJ databases">
        <title>Pan-genome distribution and transcriptional activeness of fungal secondary metabolism genes in Aspergillus section Fumigati.</title>
        <authorList>
            <person name="Takahashi H."/>
            <person name="Umemura M."/>
            <person name="Ninomiya A."/>
            <person name="Kusuya Y."/>
            <person name="Urayama S."/>
            <person name="Shimizu M."/>
            <person name="Watanabe A."/>
            <person name="Kamei K."/>
            <person name="Yaguchi T."/>
            <person name="Hagiwara D."/>
        </authorList>
    </citation>
    <scope>NUCLEOTIDE SEQUENCE</scope>
    <source>
        <strain evidence="2">IFM 46973</strain>
    </source>
</reference>
<organism evidence="2 3">
    <name type="scientific">Aspergillus udagawae</name>
    <dbReference type="NCBI Taxonomy" id="91492"/>
    <lineage>
        <taxon>Eukaryota</taxon>
        <taxon>Fungi</taxon>
        <taxon>Dikarya</taxon>
        <taxon>Ascomycota</taxon>
        <taxon>Pezizomycotina</taxon>
        <taxon>Eurotiomycetes</taxon>
        <taxon>Eurotiomycetidae</taxon>
        <taxon>Eurotiales</taxon>
        <taxon>Aspergillaceae</taxon>
        <taxon>Aspergillus</taxon>
        <taxon>Aspergillus subgen. Fumigati</taxon>
    </lineage>
</organism>
<dbReference type="AlphaFoldDB" id="A0A8E0QLC4"/>
<accession>A0A8E0QLC4</accession>
<proteinExistence type="predicted"/>
<sequence length="88" mass="9121">MSWDYDSQANCGGSGPASHAPKASACAKGPRCPPAQHRLPDLHEELLVAVASVKLAFEAAVAPAVQVVDYPAAPVTSPFGAFFRGLVF</sequence>
<evidence type="ECO:0000313" key="2">
    <source>
        <dbReference type="EMBL" id="GIC84713.1"/>
    </source>
</evidence>
<dbReference type="RefSeq" id="XP_043141979.1">
    <property type="nucleotide sequence ID" value="XM_043286044.1"/>
</dbReference>
<comment type="caution">
    <text evidence="2">The sequence shown here is derived from an EMBL/GenBank/DDBJ whole genome shotgun (WGS) entry which is preliminary data.</text>
</comment>
<evidence type="ECO:0000256" key="1">
    <source>
        <dbReference type="SAM" id="MobiDB-lite"/>
    </source>
</evidence>
<name>A0A8E0QLC4_9EURO</name>
<dbReference type="EMBL" id="BBXM02000001">
    <property type="protein sequence ID" value="GIC84713.1"/>
    <property type="molecule type" value="Genomic_DNA"/>
</dbReference>
<feature type="compositionally biased region" description="Polar residues" evidence="1">
    <location>
        <begin position="1"/>
        <end position="11"/>
    </location>
</feature>
<protein>
    <submittedName>
        <fullName evidence="2">Uncharacterized protein</fullName>
    </submittedName>
</protein>
<feature type="region of interest" description="Disordered" evidence="1">
    <location>
        <begin position="1"/>
        <end position="30"/>
    </location>
</feature>
<reference evidence="2" key="1">
    <citation type="journal article" date="2015" name="Genome Announc.">
        <title>Draft Genome Sequence of the Pathogenic Filamentous Fungus Aspergillus udagawae Strain IFM 46973T.</title>
        <authorList>
            <person name="Kusuya Y."/>
            <person name="Takahashi-Nakaguchi A."/>
            <person name="Takahashi H."/>
            <person name="Yaguchi T."/>
        </authorList>
    </citation>
    <scope>NUCLEOTIDE SEQUENCE</scope>
    <source>
        <strain evidence="2">IFM 46973</strain>
    </source>
</reference>
<gene>
    <name evidence="2" type="ORF">Aud_000535</name>
</gene>
<dbReference type="Proteomes" id="UP000036893">
    <property type="component" value="Unassembled WGS sequence"/>
</dbReference>
<dbReference type="GeneID" id="66988011"/>